<dbReference type="Proteomes" id="UP000188543">
    <property type="component" value="Unassembled WGS sequence"/>
</dbReference>
<evidence type="ECO:0000256" key="11">
    <source>
        <dbReference type="ARBA" id="ARBA00023239"/>
    </source>
</evidence>
<keyword evidence="11" id="KW-0456">Lyase</keyword>
<evidence type="ECO:0000313" key="15">
    <source>
        <dbReference type="Proteomes" id="UP000188543"/>
    </source>
</evidence>
<evidence type="ECO:0000256" key="2">
    <source>
        <dbReference type="ARBA" id="ARBA00004323"/>
    </source>
</evidence>
<dbReference type="GO" id="GO:0033320">
    <property type="term" value="P:UDP-D-xylose biosynthetic process"/>
    <property type="evidence" value="ECO:0007669"/>
    <property type="project" value="UniProtKB-UniPathway"/>
</dbReference>
<organism evidence="14 15">
    <name type="scientific">Burkholderia cenocepacia</name>
    <dbReference type="NCBI Taxonomy" id="95486"/>
    <lineage>
        <taxon>Bacteria</taxon>
        <taxon>Pseudomonadati</taxon>
        <taxon>Pseudomonadota</taxon>
        <taxon>Betaproteobacteria</taxon>
        <taxon>Burkholderiales</taxon>
        <taxon>Burkholderiaceae</taxon>
        <taxon>Burkholderia</taxon>
        <taxon>Burkholderia cepacia complex</taxon>
    </lineage>
</organism>
<evidence type="ECO:0000256" key="6">
    <source>
        <dbReference type="ARBA" id="ARBA00022989"/>
    </source>
</evidence>
<comment type="subcellular location">
    <subcellularLocation>
        <location evidence="2">Golgi apparatus membrane</location>
        <topology evidence="2">Single-pass type II membrane protein</topology>
    </subcellularLocation>
    <subcellularLocation>
        <location evidence="12">Golgi apparatus</location>
        <location evidence="12">Golgi stack membrane</location>
    </subcellularLocation>
</comment>
<dbReference type="Pfam" id="PF01370">
    <property type="entry name" value="Epimerase"/>
    <property type="match status" value="1"/>
</dbReference>
<dbReference type="PANTHER" id="PTHR43078">
    <property type="entry name" value="UDP-GLUCURONIC ACID DECARBOXYLASE-RELATED"/>
    <property type="match status" value="1"/>
</dbReference>
<dbReference type="PANTHER" id="PTHR43078:SF6">
    <property type="entry name" value="UDP-GLUCURONIC ACID DECARBOXYLASE 1"/>
    <property type="match status" value="1"/>
</dbReference>
<dbReference type="RefSeq" id="WP_006491006.1">
    <property type="nucleotide sequence ID" value="NZ_CADETK010000002.1"/>
</dbReference>
<dbReference type="OrthoDB" id="9769113at2"/>
<evidence type="ECO:0000259" key="13">
    <source>
        <dbReference type="Pfam" id="PF01370"/>
    </source>
</evidence>
<keyword evidence="3" id="KW-0812">Transmembrane</keyword>
<evidence type="ECO:0000256" key="1">
    <source>
        <dbReference type="ARBA" id="ARBA00001911"/>
    </source>
</evidence>
<evidence type="ECO:0000256" key="4">
    <source>
        <dbReference type="ARBA" id="ARBA00022793"/>
    </source>
</evidence>
<dbReference type="InterPro" id="IPR036291">
    <property type="entry name" value="NAD(P)-bd_dom_sf"/>
</dbReference>
<keyword evidence="9" id="KW-0472">Membrane</keyword>
<evidence type="ECO:0000256" key="10">
    <source>
        <dbReference type="ARBA" id="ARBA00023180"/>
    </source>
</evidence>
<dbReference type="CDD" id="cd05230">
    <property type="entry name" value="UGD_SDR_e"/>
    <property type="match status" value="1"/>
</dbReference>
<keyword evidence="5" id="KW-0735">Signal-anchor</keyword>
<keyword evidence="8" id="KW-0333">Golgi apparatus</keyword>
<dbReference type="GO" id="GO:0042732">
    <property type="term" value="P:D-xylose metabolic process"/>
    <property type="evidence" value="ECO:0007669"/>
    <property type="project" value="InterPro"/>
</dbReference>
<dbReference type="InterPro" id="IPR001509">
    <property type="entry name" value="Epimerase_deHydtase"/>
</dbReference>
<protein>
    <submittedName>
        <fullName evidence="14">NAD-dependent dehydratase</fullName>
    </submittedName>
</protein>
<dbReference type="Gene3D" id="3.40.50.720">
    <property type="entry name" value="NAD(P)-binding Rossmann-like Domain"/>
    <property type="match status" value="1"/>
</dbReference>
<dbReference type="EMBL" id="MUTJ01000002">
    <property type="protein sequence ID" value="ONU93809.1"/>
    <property type="molecule type" value="Genomic_DNA"/>
</dbReference>
<dbReference type="GO" id="GO:0048040">
    <property type="term" value="F:UDP-glucuronate decarboxylase activity"/>
    <property type="evidence" value="ECO:0007669"/>
    <property type="project" value="TreeGrafter"/>
</dbReference>
<dbReference type="UniPathway" id="UPA00796">
    <property type="reaction ID" value="UER00771"/>
</dbReference>
<name>A0A1V2XIC1_9BURK</name>
<keyword evidence="10" id="KW-0325">Glycoprotein</keyword>
<evidence type="ECO:0000256" key="5">
    <source>
        <dbReference type="ARBA" id="ARBA00022968"/>
    </source>
</evidence>
<dbReference type="GO" id="GO:0005737">
    <property type="term" value="C:cytoplasm"/>
    <property type="evidence" value="ECO:0007669"/>
    <property type="project" value="TreeGrafter"/>
</dbReference>
<dbReference type="GeneID" id="56562557"/>
<feature type="domain" description="NAD-dependent epimerase/dehydratase" evidence="13">
    <location>
        <begin position="15"/>
        <end position="251"/>
    </location>
</feature>
<sequence>MNDRVAIDTRAGRRVLVTGGAGFLGSYVCERLVMEGAFVTCVDSLLTGRKLNVADLKASGRFEFVKGDVSLGLPQLQVDEIWNLACAASPPTYQIDPVHTMMTNVLGMNHCLALARRTGARVFQASTSEIYGDPGVHPQMETYRGNVNTIGPRACYDEGKRAAEALCYDYYRSHGVDVRVARIFNTYGPRMSPRDGRVVSNFIVAALNGAALEIYGDGRQTRSFCFVSDLIDGFFSLMDAPRNVGTPVNIGNPGEFTMIELAEQVLAITGSTSEIVFRPLPIDDPHQRKPDISVAATELGWRPAIDLDEGLRRTVDYFSRELWLAPVLRGTGAVA</sequence>
<keyword evidence="7" id="KW-0520">NAD</keyword>
<evidence type="ECO:0000256" key="9">
    <source>
        <dbReference type="ARBA" id="ARBA00023136"/>
    </source>
</evidence>
<proteinExistence type="predicted"/>
<dbReference type="FunFam" id="3.40.50.720:FF:000065">
    <property type="entry name" value="UDP-glucuronic acid decarboxylase 1"/>
    <property type="match status" value="1"/>
</dbReference>
<comment type="caution">
    <text evidence="14">The sequence shown here is derived from an EMBL/GenBank/DDBJ whole genome shotgun (WGS) entry which is preliminary data.</text>
</comment>
<dbReference type="InterPro" id="IPR044516">
    <property type="entry name" value="UXS-like"/>
</dbReference>
<evidence type="ECO:0000256" key="8">
    <source>
        <dbReference type="ARBA" id="ARBA00023034"/>
    </source>
</evidence>
<evidence type="ECO:0000313" key="14">
    <source>
        <dbReference type="EMBL" id="ONU93809.1"/>
    </source>
</evidence>
<keyword evidence="4" id="KW-0210">Decarboxylase</keyword>
<reference evidence="14 15" key="1">
    <citation type="submission" date="2016-08" db="EMBL/GenBank/DDBJ databases">
        <authorList>
            <person name="Seilhamer J.J."/>
        </authorList>
    </citation>
    <scope>NUCLEOTIDE SEQUENCE [LARGE SCALE GENOMIC DNA]</scope>
    <source>
        <strain evidence="14 15">VC14762</strain>
    </source>
</reference>
<dbReference type="AlphaFoldDB" id="A0A1V2XIC1"/>
<gene>
    <name evidence="14" type="ORF">A8E72_00235</name>
</gene>
<evidence type="ECO:0000256" key="12">
    <source>
        <dbReference type="ARBA" id="ARBA00037859"/>
    </source>
</evidence>
<comment type="cofactor">
    <cofactor evidence="1">
        <name>NAD(+)</name>
        <dbReference type="ChEBI" id="CHEBI:57540"/>
    </cofactor>
</comment>
<accession>A0A1V2XIC1</accession>
<keyword evidence="6" id="KW-1133">Transmembrane helix</keyword>
<dbReference type="SUPFAM" id="SSF51735">
    <property type="entry name" value="NAD(P)-binding Rossmann-fold domains"/>
    <property type="match status" value="1"/>
</dbReference>
<evidence type="ECO:0000256" key="7">
    <source>
        <dbReference type="ARBA" id="ARBA00023027"/>
    </source>
</evidence>
<dbReference type="GO" id="GO:0070403">
    <property type="term" value="F:NAD+ binding"/>
    <property type="evidence" value="ECO:0007669"/>
    <property type="project" value="InterPro"/>
</dbReference>
<evidence type="ECO:0000256" key="3">
    <source>
        <dbReference type="ARBA" id="ARBA00022692"/>
    </source>
</evidence>